<evidence type="ECO:0000256" key="2">
    <source>
        <dbReference type="SAM" id="SignalP"/>
    </source>
</evidence>
<dbReference type="AlphaFoldDB" id="A0A5C5V2Q5"/>
<dbReference type="Proteomes" id="UP000318878">
    <property type="component" value="Unassembled WGS sequence"/>
</dbReference>
<accession>A0A5C5V2Q5</accession>
<feature type="chain" id="PRO_5022897921" evidence="2">
    <location>
        <begin position="29"/>
        <end position="336"/>
    </location>
</feature>
<organism evidence="3 4">
    <name type="scientific">Blastopirellula retiformator</name>
    <dbReference type="NCBI Taxonomy" id="2527970"/>
    <lineage>
        <taxon>Bacteria</taxon>
        <taxon>Pseudomonadati</taxon>
        <taxon>Planctomycetota</taxon>
        <taxon>Planctomycetia</taxon>
        <taxon>Pirellulales</taxon>
        <taxon>Pirellulaceae</taxon>
        <taxon>Blastopirellula</taxon>
    </lineage>
</organism>
<feature type="signal peptide" evidence="2">
    <location>
        <begin position="1"/>
        <end position="28"/>
    </location>
</feature>
<dbReference type="OrthoDB" id="271268at2"/>
<dbReference type="RefSeq" id="WP_146432086.1">
    <property type="nucleotide sequence ID" value="NZ_SJPF01000003.1"/>
</dbReference>
<gene>
    <name evidence="3" type="ORF">Enr8_25940</name>
</gene>
<keyword evidence="4" id="KW-1185">Reference proteome</keyword>
<comment type="caution">
    <text evidence="3">The sequence shown here is derived from an EMBL/GenBank/DDBJ whole genome shotgun (WGS) entry which is preliminary data.</text>
</comment>
<keyword evidence="2" id="KW-0732">Signal</keyword>
<evidence type="ECO:0000256" key="1">
    <source>
        <dbReference type="SAM" id="MobiDB-lite"/>
    </source>
</evidence>
<reference evidence="3 4" key="1">
    <citation type="submission" date="2019-02" db="EMBL/GenBank/DDBJ databases">
        <title>Deep-cultivation of Planctomycetes and their phenomic and genomic characterization uncovers novel biology.</title>
        <authorList>
            <person name="Wiegand S."/>
            <person name="Jogler M."/>
            <person name="Boedeker C."/>
            <person name="Pinto D."/>
            <person name="Vollmers J."/>
            <person name="Rivas-Marin E."/>
            <person name="Kohn T."/>
            <person name="Peeters S.H."/>
            <person name="Heuer A."/>
            <person name="Rast P."/>
            <person name="Oberbeckmann S."/>
            <person name="Bunk B."/>
            <person name="Jeske O."/>
            <person name="Meyerdierks A."/>
            <person name="Storesund J.E."/>
            <person name="Kallscheuer N."/>
            <person name="Luecker S."/>
            <person name="Lage O.M."/>
            <person name="Pohl T."/>
            <person name="Merkel B.J."/>
            <person name="Hornburger P."/>
            <person name="Mueller R.-W."/>
            <person name="Bruemmer F."/>
            <person name="Labrenz M."/>
            <person name="Spormann A.M."/>
            <person name="Op Den Camp H."/>
            <person name="Overmann J."/>
            <person name="Amann R."/>
            <person name="Jetten M.S.M."/>
            <person name="Mascher T."/>
            <person name="Medema M.H."/>
            <person name="Devos D.P."/>
            <person name="Kaster A.-K."/>
            <person name="Ovreas L."/>
            <person name="Rohde M."/>
            <person name="Galperin M.Y."/>
            <person name="Jogler C."/>
        </authorList>
    </citation>
    <scope>NUCLEOTIDE SEQUENCE [LARGE SCALE GENOMIC DNA]</scope>
    <source>
        <strain evidence="3 4">Enr8</strain>
    </source>
</reference>
<protein>
    <submittedName>
        <fullName evidence="3">Uncharacterized protein</fullName>
    </submittedName>
</protein>
<evidence type="ECO:0000313" key="4">
    <source>
        <dbReference type="Proteomes" id="UP000318878"/>
    </source>
</evidence>
<proteinExistence type="predicted"/>
<name>A0A5C5V2Q5_9BACT</name>
<sequence precursor="true">MLRRTHSVALLLFALCAAPLAATSTAVAQQPSVKAMNVATASQPAAAPGPKNPHNSPRRVFAEGVLTTIPTDLRAEETFTGPEPILEIIKGAQGLDWTPETMPNTRTLKAMAENVIYRRSIWGLELSFKPVRMIEVDIPQPTGKMQRKTLWYMVYRIKNMGNPLESKATTFETGDTLYEATQASKSTAPIRFIPRFILELSDQKKEYLDRLVPVAMAPIAAREMGGTPLYDSVSVSRFDIPVSTEEVDNGIWGVAIWEDVDPDTDYFSIYIQGLTNAYKWTDDPDKVVPDDIGNQRAYSMKTLKLNFWRPGDRYNEHEDEIRFGVPGQVDYEWVYR</sequence>
<feature type="region of interest" description="Disordered" evidence="1">
    <location>
        <begin position="39"/>
        <end position="58"/>
    </location>
</feature>
<dbReference type="EMBL" id="SJPF01000003">
    <property type="protein sequence ID" value="TWT32788.1"/>
    <property type="molecule type" value="Genomic_DNA"/>
</dbReference>
<evidence type="ECO:0000313" key="3">
    <source>
        <dbReference type="EMBL" id="TWT32788.1"/>
    </source>
</evidence>